<name>A0ABM1EUD2_PRICU</name>
<evidence type="ECO:0000256" key="6">
    <source>
        <dbReference type="ARBA" id="ARBA00022857"/>
    </source>
</evidence>
<dbReference type="Pfam" id="PF00667">
    <property type="entry name" value="FAD_binding_1"/>
    <property type="match status" value="1"/>
</dbReference>
<dbReference type="SUPFAM" id="SSF63380">
    <property type="entry name" value="Riboflavin synthase domain-like"/>
    <property type="match status" value="1"/>
</dbReference>
<evidence type="ECO:0000256" key="2">
    <source>
        <dbReference type="ARBA" id="ARBA00001974"/>
    </source>
</evidence>
<dbReference type="PROSITE" id="PS00201">
    <property type="entry name" value="FLAVODOXIN"/>
    <property type="match status" value="1"/>
</dbReference>
<dbReference type="InterPro" id="IPR001226">
    <property type="entry name" value="Flavodoxin_CS"/>
</dbReference>
<dbReference type="Gene3D" id="1.20.990.10">
    <property type="entry name" value="NADPH-cytochrome p450 Reductase, Chain A, domain 3"/>
    <property type="match status" value="1"/>
</dbReference>
<evidence type="ECO:0000259" key="8">
    <source>
        <dbReference type="PROSITE" id="PS50902"/>
    </source>
</evidence>
<dbReference type="InterPro" id="IPR039261">
    <property type="entry name" value="FNR_nucleotide-bd"/>
</dbReference>
<gene>
    <name evidence="11" type="primary">LOC106815807</name>
</gene>
<dbReference type="Gene3D" id="3.40.50.80">
    <property type="entry name" value="Nucleotide-binding domain of ferredoxin-NADP reductase (FNR) module"/>
    <property type="match status" value="1"/>
</dbReference>
<dbReference type="RefSeq" id="XP_014675803.1">
    <property type="nucleotide sequence ID" value="XM_014820317.1"/>
</dbReference>
<keyword evidence="3" id="KW-0285">Flavoprotein</keyword>
<dbReference type="PROSITE" id="PS51384">
    <property type="entry name" value="FAD_FR"/>
    <property type="match status" value="1"/>
</dbReference>
<dbReference type="SUPFAM" id="SSF52218">
    <property type="entry name" value="Flavoproteins"/>
    <property type="match status" value="1"/>
</dbReference>
<evidence type="ECO:0000313" key="11">
    <source>
        <dbReference type="RefSeq" id="XP_014675803.1"/>
    </source>
</evidence>
<dbReference type="Gene3D" id="2.40.30.10">
    <property type="entry name" value="Translation factors"/>
    <property type="match status" value="1"/>
</dbReference>
<evidence type="ECO:0000256" key="3">
    <source>
        <dbReference type="ARBA" id="ARBA00022630"/>
    </source>
</evidence>
<feature type="domain" description="FAD-binding FR-type" evidence="9">
    <location>
        <begin position="183"/>
        <end position="340"/>
    </location>
</feature>
<dbReference type="SUPFAM" id="SSF52343">
    <property type="entry name" value="Ferredoxin reductase-like, C-terminal NADP-linked domain"/>
    <property type="match status" value="1"/>
</dbReference>
<comment type="cofactor">
    <cofactor evidence="1">
        <name>FMN</name>
        <dbReference type="ChEBI" id="CHEBI:58210"/>
    </cofactor>
</comment>
<keyword evidence="6" id="KW-0521">NADP</keyword>
<dbReference type="PRINTS" id="PR00369">
    <property type="entry name" value="FLAVODOXIN"/>
</dbReference>
<dbReference type="Gene3D" id="3.40.50.360">
    <property type="match status" value="1"/>
</dbReference>
<dbReference type="InterPro" id="IPR017938">
    <property type="entry name" value="Riboflavin_synthase-like_b-brl"/>
</dbReference>
<dbReference type="Pfam" id="PF00258">
    <property type="entry name" value="Flavodoxin_1"/>
    <property type="match status" value="1"/>
</dbReference>
<feature type="domain" description="Flavodoxin-like" evidence="8">
    <location>
        <begin position="8"/>
        <end position="152"/>
    </location>
</feature>
<sequence length="454" mass="51343">MMEGSRTLTILYGSQTGTTQEVAERVGREAKRRHFATKVSAMDDYNIADMVREQVVVFLCATTGQGEEPDNMKAFWRFLLRKNLPTSSLAAVNFAVLGLGDSSYQKFNYVAKRLYRRLLQLGGTAVVSLGLADDQHDLGADGVVDPWLRLLWDKVMLLHPLPAGVEVVGDDVLSDVRLPLESQLPRPCTVRECVESYWDIQAVPKRYFFELLSHFASDELEKEKFQEFASSEGQQELYAYCNRPRRSIVEVLQDFVHVRGEIPFDRLFDLLPAMQPRAFSIASSLQAHPDEIQILMAVVEYRTKLLEPRRGVCSTWLSALTPGGDVKIPIWVKRGSIRFPREPTTPVIMVGPGTGVAPFRSYLEVRLQEECGAFIEEKVYVQHIMKRHGPLLWKLIHERDAWFCIAGNAKQMPADVTEALRGVARSEGGLEAACADDYVRSLELSQRFQTETWS</sequence>
<comment type="cofactor">
    <cofactor evidence="2">
        <name>FAD</name>
        <dbReference type="ChEBI" id="CHEBI:57692"/>
    </cofactor>
</comment>
<keyword evidence="10" id="KW-1185">Reference proteome</keyword>
<dbReference type="PANTHER" id="PTHR19384">
    <property type="entry name" value="NITRIC OXIDE SYNTHASE-RELATED"/>
    <property type="match status" value="1"/>
</dbReference>
<dbReference type="PROSITE" id="PS50902">
    <property type="entry name" value="FLAVODOXIN_LIKE"/>
    <property type="match status" value="1"/>
</dbReference>
<evidence type="ECO:0000256" key="7">
    <source>
        <dbReference type="ARBA" id="ARBA00023002"/>
    </source>
</evidence>
<proteinExistence type="predicted"/>
<keyword evidence="4" id="KW-0288">FMN</keyword>
<dbReference type="GeneID" id="106815807"/>
<evidence type="ECO:0000256" key="5">
    <source>
        <dbReference type="ARBA" id="ARBA00022827"/>
    </source>
</evidence>
<dbReference type="InterPro" id="IPR001094">
    <property type="entry name" value="Flavdoxin-like"/>
</dbReference>
<dbReference type="InterPro" id="IPR017927">
    <property type="entry name" value="FAD-bd_FR_type"/>
</dbReference>
<dbReference type="InterPro" id="IPR003097">
    <property type="entry name" value="CysJ-like_FAD-binding"/>
</dbReference>
<dbReference type="Proteomes" id="UP000695022">
    <property type="component" value="Unplaced"/>
</dbReference>
<evidence type="ECO:0000313" key="10">
    <source>
        <dbReference type="Proteomes" id="UP000695022"/>
    </source>
</evidence>
<keyword evidence="5" id="KW-0274">FAD</keyword>
<accession>A0ABM1EUD2</accession>
<protein>
    <submittedName>
        <fullName evidence="11">NADPH-dependent diflavin oxidoreductase 1-like</fullName>
    </submittedName>
</protein>
<evidence type="ECO:0000256" key="1">
    <source>
        <dbReference type="ARBA" id="ARBA00001917"/>
    </source>
</evidence>
<dbReference type="InterPro" id="IPR023173">
    <property type="entry name" value="NADPH_Cyt_P450_Rdtase_alpha"/>
</dbReference>
<reference evidence="11" key="1">
    <citation type="submission" date="2025-08" db="UniProtKB">
        <authorList>
            <consortium name="RefSeq"/>
        </authorList>
    </citation>
    <scope>IDENTIFICATION</scope>
</reference>
<evidence type="ECO:0000256" key="4">
    <source>
        <dbReference type="ARBA" id="ARBA00022643"/>
    </source>
</evidence>
<dbReference type="InterPro" id="IPR008254">
    <property type="entry name" value="Flavodoxin/NO_synth"/>
</dbReference>
<evidence type="ECO:0000259" key="9">
    <source>
        <dbReference type="PROSITE" id="PS51384"/>
    </source>
</evidence>
<dbReference type="PANTHER" id="PTHR19384:SF10">
    <property type="entry name" value="NADPH-DEPENDENT DIFLAVIN OXIDOREDUCTASE 1"/>
    <property type="match status" value="1"/>
</dbReference>
<dbReference type="InterPro" id="IPR001709">
    <property type="entry name" value="Flavoprot_Pyr_Nucl_cyt_Rdtase"/>
</dbReference>
<organism evidence="10 11">
    <name type="scientific">Priapulus caudatus</name>
    <name type="common">Priapulid worm</name>
    <dbReference type="NCBI Taxonomy" id="37621"/>
    <lineage>
        <taxon>Eukaryota</taxon>
        <taxon>Metazoa</taxon>
        <taxon>Ecdysozoa</taxon>
        <taxon>Scalidophora</taxon>
        <taxon>Priapulida</taxon>
        <taxon>Priapulimorpha</taxon>
        <taxon>Priapulimorphida</taxon>
        <taxon>Priapulidae</taxon>
        <taxon>Priapulus</taxon>
    </lineage>
</organism>
<dbReference type="InterPro" id="IPR029039">
    <property type="entry name" value="Flavoprotein-like_sf"/>
</dbReference>
<dbReference type="PRINTS" id="PR00371">
    <property type="entry name" value="FPNCR"/>
</dbReference>
<keyword evidence="7" id="KW-0560">Oxidoreductase</keyword>